<gene>
    <name evidence="1" type="ORF">Taro_012459</name>
</gene>
<proteinExistence type="predicted"/>
<protein>
    <submittedName>
        <fullName evidence="1">Uncharacterized protein</fullName>
    </submittedName>
</protein>
<accession>A0A843UDJ7</accession>
<dbReference type="Proteomes" id="UP000652761">
    <property type="component" value="Unassembled WGS sequence"/>
</dbReference>
<evidence type="ECO:0000313" key="2">
    <source>
        <dbReference type="Proteomes" id="UP000652761"/>
    </source>
</evidence>
<dbReference type="EMBL" id="NMUH01000486">
    <property type="protein sequence ID" value="MQL80000.1"/>
    <property type="molecule type" value="Genomic_DNA"/>
</dbReference>
<comment type="caution">
    <text evidence="1">The sequence shown here is derived from an EMBL/GenBank/DDBJ whole genome shotgun (WGS) entry which is preliminary data.</text>
</comment>
<organism evidence="1 2">
    <name type="scientific">Colocasia esculenta</name>
    <name type="common">Wild taro</name>
    <name type="synonym">Arum esculentum</name>
    <dbReference type="NCBI Taxonomy" id="4460"/>
    <lineage>
        <taxon>Eukaryota</taxon>
        <taxon>Viridiplantae</taxon>
        <taxon>Streptophyta</taxon>
        <taxon>Embryophyta</taxon>
        <taxon>Tracheophyta</taxon>
        <taxon>Spermatophyta</taxon>
        <taxon>Magnoliopsida</taxon>
        <taxon>Liliopsida</taxon>
        <taxon>Araceae</taxon>
        <taxon>Aroideae</taxon>
        <taxon>Colocasieae</taxon>
        <taxon>Colocasia</taxon>
    </lineage>
</organism>
<dbReference type="AlphaFoldDB" id="A0A843UDJ7"/>
<sequence length="170" mass="19526">MFAPAHVMKVDVVFLDEVAQTLYELKDDVRRDLTACRFGTLHELKDDVRHDLKVFPPITCHRGPSSELTSRIDINCHRGHRRPRELTYLQQSRRSLRRSTISKRGRFGTLPTLRRSLRHSELLCEVRSGGRKQLRTSAKRASKGFDLVVSAPSGEKRLNGHLGWSRAMLL</sequence>
<keyword evidence="2" id="KW-1185">Reference proteome</keyword>
<name>A0A843UDJ7_COLES</name>
<evidence type="ECO:0000313" key="1">
    <source>
        <dbReference type="EMBL" id="MQL80000.1"/>
    </source>
</evidence>
<reference evidence="1" key="1">
    <citation type="submission" date="2017-07" db="EMBL/GenBank/DDBJ databases">
        <title>Taro Niue Genome Assembly and Annotation.</title>
        <authorList>
            <person name="Atibalentja N."/>
            <person name="Keating K."/>
            <person name="Fields C.J."/>
        </authorList>
    </citation>
    <scope>NUCLEOTIDE SEQUENCE</scope>
    <source>
        <strain evidence="1">Niue_2</strain>
        <tissue evidence="1">Leaf</tissue>
    </source>
</reference>